<proteinExistence type="predicted"/>
<reference evidence="2" key="1">
    <citation type="submission" date="2023-01" db="EMBL/GenBank/DDBJ databases">
        <title>Genome assembly of the deep-sea coral Lophelia pertusa.</title>
        <authorList>
            <person name="Herrera S."/>
            <person name="Cordes E."/>
        </authorList>
    </citation>
    <scope>NUCLEOTIDE SEQUENCE</scope>
    <source>
        <strain evidence="2">USNM1676648</strain>
        <tissue evidence="2">Polyp</tissue>
    </source>
</reference>
<sequence>MKLNDRPSDIRPGIALQRKLIGGSRWKRKLKEDALPTIFSHKPVKFPRRSSEKRAERQQREEVLQAALTFNVVPSPVVESPEELFSDTTPQLAQEEHTMNV</sequence>
<comment type="caution">
    <text evidence="2">The sequence shown here is derived from an EMBL/GenBank/DDBJ whole genome shotgun (WGS) entry which is preliminary data.</text>
</comment>
<accession>A0A9W9ZNJ1</accession>
<evidence type="ECO:0000313" key="3">
    <source>
        <dbReference type="Proteomes" id="UP001163046"/>
    </source>
</evidence>
<evidence type="ECO:0000313" key="2">
    <source>
        <dbReference type="EMBL" id="KAJ7384963.1"/>
    </source>
</evidence>
<name>A0A9W9ZNJ1_9CNID</name>
<feature type="region of interest" description="Disordered" evidence="1">
    <location>
        <begin position="79"/>
        <end position="101"/>
    </location>
</feature>
<gene>
    <name evidence="2" type="ORF">OS493_018651</name>
</gene>
<keyword evidence="3" id="KW-1185">Reference proteome</keyword>
<dbReference type="EMBL" id="MU825883">
    <property type="protein sequence ID" value="KAJ7384963.1"/>
    <property type="molecule type" value="Genomic_DNA"/>
</dbReference>
<evidence type="ECO:0000256" key="1">
    <source>
        <dbReference type="SAM" id="MobiDB-lite"/>
    </source>
</evidence>
<dbReference type="Proteomes" id="UP001163046">
    <property type="component" value="Unassembled WGS sequence"/>
</dbReference>
<organism evidence="2 3">
    <name type="scientific">Desmophyllum pertusum</name>
    <dbReference type="NCBI Taxonomy" id="174260"/>
    <lineage>
        <taxon>Eukaryota</taxon>
        <taxon>Metazoa</taxon>
        <taxon>Cnidaria</taxon>
        <taxon>Anthozoa</taxon>
        <taxon>Hexacorallia</taxon>
        <taxon>Scleractinia</taxon>
        <taxon>Caryophylliina</taxon>
        <taxon>Caryophylliidae</taxon>
        <taxon>Desmophyllum</taxon>
    </lineage>
</organism>
<protein>
    <submittedName>
        <fullName evidence="2">Uncharacterized protein</fullName>
    </submittedName>
</protein>
<dbReference type="AlphaFoldDB" id="A0A9W9ZNJ1"/>